<dbReference type="AlphaFoldDB" id="A0A2P2P131"/>
<evidence type="ECO:0000256" key="1">
    <source>
        <dbReference type="SAM" id="Phobius"/>
    </source>
</evidence>
<sequence>MIVIMTMMMGLIVCIRVIICPGCPCVRAPCSLTDMMMMVMMLVLVMMVGMRCQDCP</sequence>
<proteinExistence type="predicted"/>
<keyword evidence="1" id="KW-0812">Transmembrane</keyword>
<feature type="signal peptide" evidence="2">
    <location>
        <begin position="1"/>
        <end position="17"/>
    </location>
</feature>
<evidence type="ECO:0000256" key="2">
    <source>
        <dbReference type="SAM" id="SignalP"/>
    </source>
</evidence>
<accession>A0A2P2P131</accession>
<reference evidence="3" key="1">
    <citation type="submission" date="2018-02" db="EMBL/GenBank/DDBJ databases">
        <title>Rhizophora mucronata_Transcriptome.</title>
        <authorList>
            <person name="Meera S.P."/>
            <person name="Sreeshan A."/>
            <person name="Augustine A."/>
        </authorList>
    </citation>
    <scope>NUCLEOTIDE SEQUENCE</scope>
    <source>
        <tissue evidence="3">Leaf</tissue>
    </source>
</reference>
<feature type="transmembrane region" description="Helical" evidence="1">
    <location>
        <begin position="35"/>
        <end position="52"/>
    </location>
</feature>
<name>A0A2P2P131_RHIMU</name>
<evidence type="ECO:0000313" key="3">
    <source>
        <dbReference type="EMBL" id="MBX48442.1"/>
    </source>
</evidence>
<protein>
    <submittedName>
        <fullName evidence="3">Uncharacterized protein</fullName>
    </submittedName>
</protein>
<dbReference type="EMBL" id="GGEC01067958">
    <property type="protein sequence ID" value="MBX48442.1"/>
    <property type="molecule type" value="Transcribed_RNA"/>
</dbReference>
<organism evidence="3">
    <name type="scientific">Rhizophora mucronata</name>
    <name type="common">Asiatic mangrove</name>
    <dbReference type="NCBI Taxonomy" id="61149"/>
    <lineage>
        <taxon>Eukaryota</taxon>
        <taxon>Viridiplantae</taxon>
        <taxon>Streptophyta</taxon>
        <taxon>Embryophyta</taxon>
        <taxon>Tracheophyta</taxon>
        <taxon>Spermatophyta</taxon>
        <taxon>Magnoliopsida</taxon>
        <taxon>eudicotyledons</taxon>
        <taxon>Gunneridae</taxon>
        <taxon>Pentapetalae</taxon>
        <taxon>rosids</taxon>
        <taxon>fabids</taxon>
        <taxon>Malpighiales</taxon>
        <taxon>Rhizophoraceae</taxon>
        <taxon>Rhizophora</taxon>
    </lineage>
</organism>
<keyword evidence="2" id="KW-0732">Signal</keyword>
<keyword evidence="1" id="KW-1133">Transmembrane helix</keyword>
<feature type="chain" id="PRO_5015133413" evidence="2">
    <location>
        <begin position="18"/>
        <end position="56"/>
    </location>
</feature>
<keyword evidence="1" id="KW-0472">Membrane</keyword>